<keyword evidence="8" id="KW-1185">Reference proteome</keyword>
<gene>
    <name evidence="7" type="ORF">KDB89_13095</name>
</gene>
<evidence type="ECO:0000313" key="7">
    <source>
        <dbReference type="EMBL" id="QXT62654.1"/>
    </source>
</evidence>
<dbReference type="InterPro" id="IPR050388">
    <property type="entry name" value="ABC_Ni/Peptide_Import"/>
</dbReference>
<proteinExistence type="inferred from homology"/>
<sequence>MSIEVRDLSISLATSGRRLVEGLSFSLAPGERLGIIGESGSGKSVTIFSLLGLLPRGLVADGSVEISGTQVVGARPADLRTLRGAQAAIVFQEPATALDPLTRVGDLIAEPLARHRGLRGGELDEAVRAALREVSLPDDRRTVRSFPHEISGGQRQRVAIAMALACQPRFLLADEPTTALDVTVQAEILDLIRRLCEERGMGLIFVSHDLAVVAGIVDRALVMQHGHVVEEGPIVDLVNRPQHPYTASLVASARALEQALATGELP</sequence>
<keyword evidence="5" id="KW-0472">Membrane</keyword>
<evidence type="ECO:0000256" key="1">
    <source>
        <dbReference type="ARBA" id="ARBA00004202"/>
    </source>
</evidence>
<keyword evidence="7" id="KW-0547">Nucleotide-binding</keyword>
<protein>
    <submittedName>
        <fullName evidence="7">ABC transporter ATP-binding protein</fullName>
    </submittedName>
</protein>
<name>A0ABX8SN94_9ACTN</name>
<dbReference type="PANTHER" id="PTHR43297">
    <property type="entry name" value="OLIGOPEPTIDE TRANSPORT ATP-BINDING PROTEIN APPD"/>
    <property type="match status" value="1"/>
</dbReference>
<keyword evidence="3" id="KW-0813">Transport</keyword>
<reference evidence="7 8" key="1">
    <citation type="submission" date="2021-07" db="EMBL/GenBank/DDBJ databases">
        <title>complete genome sequencing of Tessaracoccus sp.J1M15.</title>
        <authorList>
            <person name="Bae J.-W."/>
            <person name="Kim D.-y."/>
        </authorList>
    </citation>
    <scope>NUCLEOTIDE SEQUENCE [LARGE SCALE GENOMIC DNA]</scope>
    <source>
        <strain evidence="7 8">J1M15</strain>
    </source>
</reference>
<dbReference type="EMBL" id="CP079216">
    <property type="protein sequence ID" value="QXT62654.1"/>
    <property type="molecule type" value="Genomic_DNA"/>
</dbReference>
<evidence type="ECO:0000313" key="8">
    <source>
        <dbReference type="Proteomes" id="UP000824504"/>
    </source>
</evidence>
<evidence type="ECO:0000256" key="4">
    <source>
        <dbReference type="ARBA" id="ARBA00022475"/>
    </source>
</evidence>
<comment type="subcellular location">
    <subcellularLocation>
        <location evidence="1">Cell membrane</location>
        <topology evidence="1">Peripheral membrane protein</topology>
    </subcellularLocation>
</comment>
<dbReference type="InterPro" id="IPR003439">
    <property type="entry name" value="ABC_transporter-like_ATP-bd"/>
</dbReference>
<evidence type="ECO:0000259" key="6">
    <source>
        <dbReference type="PROSITE" id="PS50893"/>
    </source>
</evidence>
<dbReference type="PANTHER" id="PTHR43297:SF2">
    <property type="entry name" value="DIPEPTIDE TRANSPORT ATP-BINDING PROTEIN DPPD"/>
    <property type="match status" value="1"/>
</dbReference>
<dbReference type="RefSeq" id="WP_219081751.1">
    <property type="nucleotide sequence ID" value="NZ_CP079216.1"/>
</dbReference>
<feature type="domain" description="ABC transporter" evidence="6">
    <location>
        <begin position="3"/>
        <end position="250"/>
    </location>
</feature>
<keyword evidence="4" id="KW-1003">Cell membrane</keyword>
<keyword evidence="7" id="KW-0067">ATP-binding</keyword>
<dbReference type="Pfam" id="PF00005">
    <property type="entry name" value="ABC_tran"/>
    <property type="match status" value="1"/>
</dbReference>
<evidence type="ECO:0000256" key="3">
    <source>
        <dbReference type="ARBA" id="ARBA00022448"/>
    </source>
</evidence>
<dbReference type="PROSITE" id="PS00211">
    <property type="entry name" value="ABC_TRANSPORTER_1"/>
    <property type="match status" value="1"/>
</dbReference>
<dbReference type="InterPro" id="IPR003593">
    <property type="entry name" value="AAA+_ATPase"/>
</dbReference>
<dbReference type="PROSITE" id="PS50893">
    <property type="entry name" value="ABC_TRANSPORTER_2"/>
    <property type="match status" value="1"/>
</dbReference>
<dbReference type="SMART" id="SM00382">
    <property type="entry name" value="AAA"/>
    <property type="match status" value="1"/>
</dbReference>
<accession>A0ABX8SN94</accession>
<comment type="similarity">
    <text evidence="2">Belongs to the ABC transporter superfamily.</text>
</comment>
<dbReference type="CDD" id="cd03257">
    <property type="entry name" value="ABC_NikE_OppD_transporters"/>
    <property type="match status" value="1"/>
</dbReference>
<dbReference type="Proteomes" id="UP000824504">
    <property type="component" value="Chromosome"/>
</dbReference>
<evidence type="ECO:0000256" key="2">
    <source>
        <dbReference type="ARBA" id="ARBA00005417"/>
    </source>
</evidence>
<evidence type="ECO:0000256" key="5">
    <source>
        <dbReference type="ARBA" id="ARBA00023136"/>
    </source>
</evidence>
<organism evidence="7 8">
    <name type="scientific">Tessaracoccus palaemonis</name>
    <dbReference type="NCBI Taxonomy" id="2829499"/>
    <lineage>
        <taxon>Bacteria</taxon>
        <taxon>Bacillati</taxon>
        <taxon>Actinomycetota</taxon>
        <taxon>Actinomycetes</taxon>
        <taxon>Propionibacteriales</taxon>
        <taxon>Propionibacteriaceae</taxon>
        <taxon>Tessaracoccus</taxon>
    </lineage>
</organism>
<dbReference type="GO" id="GO:0005524">
    <property type="term" value="F:ATP binding"/>
    <property type="evidence" value="ECO:0007669"/>
    <property type="project" value="UniProtKB-KW"/>
</dbReference>
<dbReference type="InterPro" id="IPR017871">
    <property type="entry name" value="ABC_transporter-like_CS"/>
</dbReference>